<dbReference type="EMBL" id="VHSH01000013">
    <property type="protein sequence ID" value="TQV71885.1"/>
    <property type="molecule type" value="Genomic_DNA"/>
</dbReference>
<evidence type="ECO:0000259" key="12">
    <source>
        <dbReference type="Pfam" id="PF01514"/>
    </source>
</evidence>
<keyword evidence="14" id="KW-0966">Cell projection</keyword>
<dbReference type="Pfam" id="PF01514">
    <property type="entry name" value="YscJ_FliF"/>
    <property type="match status" value="1"/>
</dbReference>
<protein>
    <recommendedName>
        <fullName evidence="9">Flagellar M-ring protein</fullName>
    </recommendedName>
</protein>
<keyword evidence="14" id="KW-0282">Flagellum</keyword>
<gene>
    <name evidence="14" type="primary">fliF</name>
    <name evidence="14" type="ORF">FKG95_26255</name>
</gene>
<feature type="transmembrane region" description="Helical" evidence="11">
    <location>
        <begin position="15"/>
        <end position="34"/>
    </location>
</feature>
<reference evidence="14 15" key="1">
    <citation type="submission" date="2019-06" db="EMBL/GenBank/DDBJ databases">
        <title>Whole genome sequence for Rhodospirillaceae sp. R148.</title>
        <authorList>
            <person name="Wang G."/>
        </authorList>
    </citation>
    <scope>NUCLEOTIDE SEQUENCE [LARGE SCALE GENOMIC DNA]</scope>
    <source>
        <strain evidence="14 15">R148</strain>
    </source>
</reference>
<keyword evidence="7 11" id="KW-0472">Membrane</keyword>
<dbReference type="InterPro" id="IPR043427">
    <property type="entry name" value="YscJ/FliF"/>
</dbReference>
<proteinExistence type="inferred from homology"/>
<dbReference type="Pfam" id="PF08345">
    <property type="entry name" value="YscJ_FliF_C"/>
    <property type="match status" value="1"/>
</dbReference>
<keyword evidence="6 11" id="KW-1133">Transmembrane helix</keyword>
<comment type="similarity">
    <text evidence="3 9">Belongs to the FliF family.</text>
</comment>
<evidence type="ECO:0000256" key="5">
    <source>
        <dbReference type="ARBA" id="ARBA00022692"/>
    </source>
</evidence>
<evidence type="ECO:0000256" key="1">
    <source>
        <dbReference type="ARBA" id="ARBA00004117"/>
    </source>
</evidence>
<dbReference type="Gene3D" id="3.30.300.30">
    <property type="match status" value="1"/>
</dbReference>
<dbReference type="InterPro" id="IPR045851">
    <property type="entry name" value="AMP-bd_C_sf"/>
</dbReference>
<dbReference type="NCBIfam" id="TIGR00206">
    <property type="entry name" value="fliF"/>
    <property type="match status" value="1"/>
</dbReference>
<evidence type="ECO:0000256" key="3">
    <source>
        <dbReference type="ARBA" id="ARBA00007971"/>
    </source>
</evidence>
<dbReference type="GO" id="GO:0003774">
    <property type="term" value="F:cytoskeletal motor activity"/>
    <property type="evidence" value="ECO:0007669"/>
    <property type="project" value="InterPro"/>
</dbReference>
<comment type="caution">
    <text evidence="14">The sequence shown here is derived from an EMBL/GenBank/DDBJ whole genome shotgun (WGS) entry which is preliminary data.</text>
</comment>
<dbReference type="InterPro" id="IPR006182">
    <property type="entry name" value="FliF_N_dom"/>
</dbReference>
<keyword evidence="14" id="KW-0969">Cilium</keyword>
<dbReference type="AlphaFoldDB" id="A0A545T3W4"/>
<keyword evidence="15" id="KW-1185">Reference proteome</keyword>
<feature type="transmembrane region" description="Helical" evidence="11">
    <location>
        <begin position="436"/>
        <end position="458"/>
    </location>
</feature>
<sequence length="580" mass="62550">MNSTIVDTFRSLGPIRLGIMAAVAAGVLAFFVYLTSRLATPDMSLLYAELDNQDSGQIVARLEELNVPYRIEGNGSRLMVSEDQVARVRLQMAQEGLPSGGSIGYEIFDRSEGFGTTNFVQNINHLRALEGELARTIKSIANVKQARVHLVMPQRELFSRERQEPSASIVLVMRNTGRLERNQIAAVQHLVAAAVPGLKPTLVSIIDDKGTLLARGASDDDPTQLATTAEERRIAHETRLIRTVEEMLERTVGPGNVRVQISAEMDFDRITENSETYDPDGQVVRSTQVVEENAGSNEGQDPGVTVGNNLPDADLDQLGEGGGSQSNSSRSEETVNYEISRTVKTAVRETGLVRRLSVAVSVNGLTSVGEDGETVYEPRSEEEMAQLAALVRAAVGYDEERGDTLEIVNLRFTGIDAGLQADDTIFGFEKAELMRFVELLVLGVVAILVLLLVVRPLIARVLDGDFEAGTIDPETGLLRGPEGMQYAIAGPGGGAIAGATESGPMLITNPDGTTTTVARRVGDGGGGEDGPTVAEEIEQMIDINKVEGRVRASSVRKIGEIVEKHPDEAVNILRAWLHQT</sequence>
<dbReference type="GO" id="GO:0005886">
    <property type="term" value="C:plasma membrane"/>
    <property type="evidence" value="ECO:0007669"/>
    <property type="project" value="UniProtKB-SubCell"/>
</dbReference>
<feature type="domain" description="Flagellar M-ring C-terminal" evidence="13">
    <location>
        <begin position="248"/>
        <end position="412"/>
    </location>
</feature>
<dbReference type="PANTHER" id="PTHR30046">
    <property type="entry name" value="FLAGELLAR M-RING PROTEIN"/>
    <property type="match status" value="1"/>
</dbReference>
<comment type="subcellular location">
    <subcellularLocation>
        <location evidence="1 9">Bacterial flagellum basal body</location>
    </subcellularLocation>
    <subcellularLocation>
        <location evidence="2">Cell membrane</location>
        <topology evidence="2">Multi-pass membrane protein</topology>
    </subcellularLocation>
</comment>
<evidence type="ECO:0000313" key="15">
    <source>
        <dbReference type="Proteomes" id="UP000315252"/>
    </source>
</evidence>
<name>A0A545T3W4_9PROT</name>
<dbReference type="InterPro" id="IPR000067">
    <property type="entry name" value="FlgMring_FliF"/>
</dbReference>
<dbReference type="OrthoDB" id="9807026at2"/>
<evidence type="ECO:0000256" key="10">
    <source>
        <dbReference type="SAM" id="MobiDB-lite"/>
    </source>
</evidence>
<evidence type="ECO:0000256" key="11">
    <source>
        <dbReference type="SAM" id="Phobius"/>
    </source>
</evidence>
<evidence type="ECO:0000256" key="8">
    <source>
        <dbReference type="ARBA" id="ARBA00023143"/>
    </source>
</evidence>
<keyword evidence="8 9" id="KW-0975">Bacterial flagellum</keyword>
<dbReference type="PANTHER" id="PTHR30046:SF0">
    <property type="entry name" value="FLAGELLAR M-RING PROTEIN"/>
    <property type="match status" value="1"/>
</dbReference>
<dbReference type="GO" id="GO:0071973">
    <property type="term" value="P:bacterial-type flagellum-dependent cell motility"/>
    <property type="evidence" value="ECO:0007669"/>
    <property type="project" value="InterPro"/>
</dbReference>
<feature type="region of interest" description="Disordered" evidence="10">
    <location>
        <begin position="292"/>
        <end position="336"/>
    </location>
</feature>
<dbReference type="PIRSF" id="PIRSF004862">
    <property type="entry name" value="FliF"/>
    <property type="match status" value="1"/>
</dbReference>
<dbReference type="PRINTS" id="PR01009">
    <property type="entry name" value="FLGMRINGFLIF"/>
</dbReference>
<keyword evidence="4" id="KW-1003">Cell membrane</keyword>
<evidence type="ECO:0000256" key="7">
    <source>
        <dbReference type="ARBA" id="ARBA00023136"/>
    </source>
</evidence>
<organism evidence="14 15">
    <name type="scientific">Denitrobaculum tricleocarpae</name>
    <dbReference type="NCBI Taxonomy" id="2591009"/>
    <lineage>
        <taxon>Bacteria</taxon>
        <taxon>Pseudomonadati</taxon>
        <taxon>Pseudomonadota</taxon>
        <taxon>Alphaproteobacteria</taxon>
        <taxon>Rhodospirillales</taxon>
        <taxon>Rhodospirillaceae</taxon>
        <taxon>Denitrobaculum</taxon>
    </lineage>
</organism>
<evidence type="ECO:0000256" key="4">
    <source>
        <dbReference type="ARBA" id="ARBA00022475"/>
    </source>
</evidence>
<dbReference type="RefSeq" id="WP_142899432.1">
    <property type="nucleotide sequence ID" value="NZ_ML660064.1"/>
</dbReference>
<dbReference type="InterPro" id="IPR013556">
    <property type="entry name" value="Flag_M-ring_C"/>
</dbReference>
<evidence type="ECO:0000259" key="13">
    <source>
        <dbReference type="Pfam" id="PF08345"/>
    </source>
</evidence>
<accession>A0A545T3W4</accession>
<feature type="domain" description="Flagellar M-ring N-terminal" evidence="12">
    <location>
        <begin position="40"/>
        <end position="214"/>
    </location>
</feature>
<dbReference type="GO" id="GO:0009431">
    <property type="term" value="C:bacterial-type flagellum basal body, MS ring"/>
    <property type="evidence" value="ECO:0007669"/>
    <property type="project" value="InterPro"/>
</dbReference>
<comment type="function">
    <text evidence="9">The M ring may be actively involved in energy transduction.</text>
</comment>
<evidence type="ECO:0000256" key="6">
    <source>
        <dbReference type="ARBA" id="ARBA00022989"/>
    </source>
</evidence>
<keyword evidence="5 11" id="KW-0812">Transmembrane</keyword>
<evidence type="ECO:0000256" key="9">
    <source>
        <dbReference type="PIRNR" id="PIRNR004862"/>
    </source>
</evidence>
<dbReference type="Proteomes" id="UP000315252">
    <property type="component" value="Unassembled WGS sequence"/>
</dbReference>
<evidence type="ECO:0000256" key="2">
    <source>
        <dbReference type="ARBA" id="ARBA00004651"/>
    </source>
</evidence>
<evidence type="ECO:0000313" key="14">
    <source>
        <dbReference type="EMBL" id="TQV71885.1"/>
    </source>
</evidence>